<dbReference type="AlphaFoldDB" id="A0A1T3NXG2"/>
<proteinExistence type="predicted"/>
<evidence type="ECO:0000313" key="1">
    <source>
        <dbReference type="EMBL" id="OPC81537.1"/>
    </source>
</evidence>
<dbReference type="STRING" id="159449.B4N89_11805"/>
<evidence type="ECO:0008006" key="3">
    <source>
        <dbReference type="Google" id="ProtNLM"/>
    </source>
</evidence>
<organism evidence="1 2">
    <name type="scientific">Embleya scabrispora</name>
    <dbReference type="NCBI Taxonomy" id="159449"/>
    <lineage>
        <taxon>Bacteria</taxon>
        <taxon>Bacillati</taxon>
        <taxon>Actinomycetota</taxon>
        <taxon>Actinomycetes</taxon>
        <taxon>Kitasatosporales</taxon>
        <taxon>Streptomycetaceae</taxon>
        <taxon>Embleya</taxon>
    </lineage>
</organism>
<dbReference type="RefSeq" id="WP_078975816.1">
    <property type="nucleotide sequence ID" value="NZ_MWQN01000001.1"/>
</dbReference>
<name>A0A1T3NXG2_9ACTN</name>
<dbReference type="Proteomes" id="UP000190037">
    <property type="component" value="Unassembled WGS sequence"/>
</dbReference>
<keyword evidence="2" id="KW-1185">Reference proteome</keyword>
<dbReference type="EMBL" id="MWQN01000001">
    <property type="protein sequence ID" value="OPC81537.1"/>
    <property type="molecule type" value="Genomic_DNA"/>
</dbReference>
<gene>
    <name evidence="1" type="ORF">B4N89_11805</name>
</gene>
<protein>
    <recommendedName>
        <fullName evidence="3">DUF1918 domain-containing protein</fullName>
    </recommendedName>
</protein>
<reference evidence="1 2" key="1">
    <citation type="submission" date="2017-03" db="EMBL/GenBank/DDBJ databases">
        <title>Draft genome sequence of Streptomyces scabrisporus NF3, endophyte isolated from Amphipterygium adstringens.</title>
        <authorList>
            <person name="Vazquez M."/>
            <person name="Ceapa C.D."/>
            <person name="Rodriguez Luna D."/>
            <person name="Sanchez Esquivel S."/>
        </authorList>
    </citation>
    <scope>NUCLEOTIDE SEQUENCE [LARGE SCALE GENOMIC DNA]</scope>
    <source>
        <strain evidence="1 2">NF3</strain>
    </source>
</reference>
<comment type="caution">
    <text evidence="1">The sequence shown here is derived from an EMBL/GenBank/DDBJ whole genome shotgun (WGS) entry which is preliminary data.</text>
</comment>
<evidence type="ECO:0000313" key="2">
    <source>
        <dbReference type="Proteomes" id="UP000190037"/>
    </source>
</evidence>
<dbReference type="OrthoDB" id="9929147at2"/>
<accession>A0A1T3NXG2</accession>
<sequence length="70" mass="7808">MSHLPTVCVGDVMEHVRESERRVCPTGTVINVGSGLVTVQPADGTPKWTVDRYEVRHTPDSPPWVPERIE</sequence>